<keyword evidence="2" id="KW-1185">Reference proteome</keyword>
<dbReference type="RefSeq" id="WP_132243277.1">
    <property type="nucleotide sequence ID" value="NZ_SLZU01000003.1"/>
</dbReference>
<sequence length="191" mass="20807">MKPTKKTITAKMPGADVPTKRKRRLKRIAQATKVSFSLEPEVRELFAAEAKKQGMELGHLMQKVLENHVLENAAPGDPLAERLQAKRAIIDHTILLAKEIDADGKFDEHFILTVMSTANKNAAFVELYNKAIGSGAEGRSARAQAPLNQQLGRLIKKAVGARGKKTEAGKVARAQVTGELISTYTLLEKAA</sequence>
<dbReference type="Proteomes" id="UP000295696">
    <property type="component" value="Unassembled WGS sequence"/>
</dbReference>
<dbReference type="OrthoDB" id="7722953at2"/>
<reference evidence="1 2" key="1">
    <citation type="submission" date="2019-03" db="EMBL/GenBank/DDBJ databases">
        <title>Genomic Encyclopedia of Type Strains, Phase IV (KMG-IV): sequencing the most valuable type-strain genomes for metagenomic binning, comparative biology and taxonomic classification.</title>
        <authorList>
            <person name="Goeker M."/>
        </authorList>
    </citation>
    <scope>NUCLEOTIDE SEQUENCE [LARGE SCALE GENOMIC DNA]</scope>
    <source>
        <strain evidence="1 2">DSM 104836</strain>
    </source>
</reference>
<gene>
    <name evidence="1" type="ORF">EDD52_103165</name>
</gene>
<accession>A0A4R3JHU4</accession>
<dbReference type="AlphaFoldDB" id="A0A4R3JHU4"/>
<protein>
    <submittedName>
        <fullName evidence="1">Uncharacterized protein</fullName>
    </submittedName>
</protein>
<comment type="caution">
    <text evidence="1">The sequence shown here is derived from an EMBL/GenBank/DDBJ whole genome shotgun (WGS) entry which is preliminary data.</text>
</comment>
<name>A0A4R3JHU4_9RHOB</name>
<organism evidence="1 2">
    <name type="scientific">Primorskyibacter sedentarius</name>
    <dbReference type="NCBI Taxonomy" id="745311"/>
    <lineage>
        <taxon>Bacteria</taxon>
        <taxon>Pseudomonadati</taxon>
        <taxon>Pseudomonadota</taxon>
        <taxon>Alphaproteobacteria</taxon>
        <taxon>Rhodobacterales</taxon>
        <taxon>Roseobacteraceae</taxon>
        <taxon>Primorskyibacter</taxon>
    </lineage>
</organism>
<evidence type="ECO:0000313" key="1">
    <source>
        <dbReference type="EMBL" id="TCS65748.1"/>
    </source>
</evidence>
<proteinExistence type="predicted"/>
<evidence type="ECO:0000313" key="2">
    <source>
        <dbReference type="Proteomes" id="UP000295696"/>
    </source>
</evidence>
<dbReference type="EMBL" id="SLZU01000003">
    <property type="protein sequence ID" value="TCS65748.1"/>
    <property type="molecule type" value="Genomic_DNA"/>
</dbReference>